<dbReference type="Proteomes" id="UP000003100">
    <property type="component" value="Unassembled WGS sequence"/>
</dbReference>
<dbReference type="EMBL" id="ACBZ01000101">
    <property type="protein sequence ID" value="EEG49141.1"/>
    <property type="molecule type" value="Genomic_DNA"/>
</dbReference>
<dbReference type="eggNOG" id="ENOG502ZR30">
    <property type="taxonomic scope" value="Bacteria"/>
</dbReference>
<dbReference type="RefSeq" id="WP_005948871.1">
    <property type="nucleotide sequence ID" value="NZ_CP136423.1"/>
</dbReference>
<proteinExistence type="predicted"/>
<organism evidence="1 2">
    <name type="scientific">Blautia hydrogenotrophica (strain DSM 10507 / JCM 14656 / S5a33)</name>
    <name type="common">Ruminococcus hydrogenotrophicus</name>
    <dbReference type="NCBI Taxonomy" id="476272"/>
    <lineage>
        <taxon>Bacteria</taxon>
        <taxon>Bacillati</taxon>
        <taxon>Bacillota</taxon>
        <taxon>Clostridia</taxon>
        <taxon>Lachnospirales</taxon>
        <taxon>Lachnospiraceae</taxon>
        <taxon>Blautia</taxon>
    </lineage>
</organism>
<accession>C0CM71</accession>
<keyword evidence="2" id="KW-1185">Reference proteome</keyword>
<evidence type="ECO:0000313" key="1">
    <source>
        <dbReference type="EMBL" id="EEG49141.1"/>
    </source>
</evidence>
<reference evidence="1 2" key="1">
    <citation type="submission" date="2009-01" db="EMBL/GenBank/DDBJ databases">
        <authorList>
            <person name="Fulton L."/>
            <person name="Clifton S."/>
            <person name="Fulton B."/>
            <person name="Xu J."/>
            <person name="Minx P."/>
            <person name="Pepin K.H."/>
            <person name="Johnson M."/>
            <person name="Bhonagiri V."/>
            <person name="Nash W.E."/>
            <person name="Mardis E.R."/>
            <person name="Wilson R.K."/>
        </authorList>
    </citation>
    <scope>NUCLEOTIDE SEQUENCE [LARGE SCALE GENOMIC DNA]</scope>
    <source>
        <strain evidence="2">DSM 10507 / JCM 14656 / S5a33</strain>
    </source>
</reference>
<name>C0CM71_BLAHS</name>
<gene>
    <name evidence="1" type="ORF">RUMHYD_01952</name>
</gene>
<dbReference type="HOGENOM" id="CLU_1632286_0_0_9"/>
<protein>
    <submittedName>
        <fullName evidence="1">Uncharacterized protein</fullName>
    </submittedName>
</protein>
<dbReference type="PATRIC" id="fig|476272.21.peg.1991"/>
<evidence type="ECO:0000313" key="2">
    <source>
        <dbReference type="Proteomes" id="UP000003100"/>
    </source>
</evidence>
<sequence length="169" mass="19190">MQPFPTYQNFGYQPQYGGYQQYNPLQPQYDRLAQMQTQYNQQQLYNQPVQQAQTPGLNGEIVDGLDVVKAKNVDMSGQPTFYPKSDLSEVYVKRLMADGTSQIITYKAVQPEDEKQKEDQSYVDIQMLNSMLGQVKAEILQGIGGELSEIKQMITPIESPKVQRGGNQK</sequence>
<dbReference type="GeneID" id="86822314"/>
<dbReference type="AlphaFoldDB" id="C0CM71"/>
<reference evidence="1 2" key="2">
    <citation type="submission" date="2009-02" db="EMBL/GenBank/DDBJ databases">
        <title>Draft genome sequence of Blautia hydrogenotrophica DSM 10507 (Ruminococcus hydrogenotrophicus DSM 10507).</title>
        <authorList>
            <person name="Sudarsanam P."/>
            <person name="Ley R."/>
            <person name="Guruge J."/>
            <person name="Turnbaugh P.J."/>
            <person name="Mahowald M."/>
            <person name="Liep D."/>
            <person name="Gordon J."/>
        </authorList>
    </citation>
    <scope>NUCLEOTIDE SEQUENCE [LARGE SCALE GENOMIC DNA]</scope>
    <source>
        <strain evidence="2">DSM 10507 / JCM 14656 / S5a33</strain>
    </source>
</reference>
<comment type="caution">
    <text evidence="1">The sequence shown here is derived from an EMBL/GenBank/DDBJ whole genome shotgun (WGS) entry which is preliminary data.</text>
</comment>